<dbReference type="Proteomes" id="UP000054466">
    <property type="component" value="Unassembled WGS sequence"/>
</dbReference>
<gene>
    <name evidence="2" type="ORF">PV07_12653</name>
</gene>
<feature type="compositionally biased region" description="Basic residues" evidence="1">
    <location>
        <begin position="159"/>
        <end position="168"/>
    </location>
</feature>
<feature type="compositionally biased region" description="Basic residues" evidence="1">
    <location>
        <begin position="116"/>
        <end position="129"/>
    </location>
</feature>
<feature type="region of interest" description="Disordered" evidence="1">
    <location>
        <begin position="116"/>
        <end position="170"/>
    </location>
</feature>
<dbReference type="VEuPathDB" id="FungiDB:PV07_12653"/>
<keyword evidence="3" id="KW-1185">Reference proteome</keyword>
<proteinExistence type="predicted"/>
<dbReference type="AlphaFoldDB" id="A0A0D1Z2U6"/>
<dbReference type="HOGENOM" id="CLU_1372052_0_0_1"/>
<evidence type="ECO:0000313" key="2">
    <source>
        <dbReference type="EMBL" id="KIW21941.1"/>
    </source>
</evidence>
<organism evidence="2 3">
    <name type="scientific">Cladophialophora immunda</name>
    <dbReference type="NCBI Taxonomy" id="569365"/>
    <lineage>
        <taxon>Eukaryota</taxon>
        <taxon>Fungi</taxon>
        <taxon>Dikarya</taxon>
        <taxon>Ascomycota</taxon>
        <taxon>Pezizomycotina</taxon>
        <taxon>Eurotiomycetes</taxon>
        <taxon>Chaetothyriomycetidae</taxon>
        <taxon>Chaetothyriales</taxon>
        <taxon>Herpotrichiellaceae</taxon>
        <taxon>Cladophialophora</taxon>
    </lineage>
</organism>
<reference evidence="2 3" key="1">
    <citation type="submission" date="2015-01" db="EMBL/GenBank/DDBJ databases">
        <title>The Genome Sequence of Cladophialophora immunda CBS83496.</title>
        <authorList>
            <consortium name="The Broad Institute Genomics Platform"/>
            <person name="Cuomo C."/>
            <person name="de Hoog S."/>
            <person name="Gorbushina A."/>
            <person name="Stielow B."/>
            <person name="Teixiera M."/>
            <person name="Abouelleil A."/>
            <person name="Chapman S.B."/>
            <person name="Priest M."/>
            <person name="Young S.K."/>
            <person name="Wortman J."/>
            <person name="Nusbaum C."/>
            <person name="Birren B."/>
        </authorList>
    </citation>
    <scope>NUCLEOTIDE SEQUENCE [LARGE SCALE GENOMIC DNA]</scope>
    <source>
        <strain evidence="2 3">CBS 83496</strain>
    </source>
</reference>
<feature type="compositionally biased region" description="Low complexity" evidence="1">
    <location>
        <begin position="140"/>
        <end position="149"/>
    </location>
</feature>
<name>A0A0D1Z2U6_9EURO</name>
<dbReference type="RefSeq" id="XP_016242157.1">
    <property type="nucleotide sequence ID" value="XM_016400199.1"/>
</dbReference>
<evidence type="ECO:0000313" key="3">
    <source>
        <dbReference type="Proteomes" id="UP000054466"/>
    </source>
</evidence>
<sequence>MTCQTQARLNDRSRGESHRAPTVYKIGLGMRGYQELVRLREQWATHGQPSLPQIAPPIMPVLVFNLRSTDYFGPTAEWCSKKRSWVVKPFEKCQTASEYSIFLRQELEKYEVLLHQRQHRRRSRRKQRREQRPDFHSDAEAGSSSASADETSDEESLRARQRRQGRVVKRMEARVCKLMAQELEDAAKATRNVPARRYG</sequence>
<feature type="compositionally biased region" description="Basic and acidic residues" evidence="1">
    <location>
        <begin position="130"/>
        <end position="139"/>
    </location>
</feature>
<dbReference type="GeneID" id="27351847"/>
<accession>A0A0D1Z2U6</accession>
<dbReference type="EMBL" id="KN847079">
    <property type="protein sequence ID" value="KIW21941.1"/>
    <property type="molecule type" value="Genomic_DNA"/>
</dbReference>
<evidence type="ECO:0000256" key="1">
    <source>
        <dbReference type="SAM" id="MobiDB-lite"/>
    </source>
</evidence>
<protein>
    <submittedName>
        <fullName evidence="2">Uncharacterized protein</fullName>
    </submittedName>
</protein>